<keyword evidence="2 14" id="KW-0540">Nuclease</keyword>
<evidence type="ECO:0000256" key="11">
    <source>
        <dbReference type="ARBA" id="ARBA00023014"/>
    </source>
</evidence>
<evidence type="ECO:0000256" key="9">
    <source>
        <dbReference type="ARBA" id="ARBA00022840"/>
    </source>
</evidence>
<accession>A0A0L0WDA2</accession>
<dbReference type="NCBIfam" id="TIGR02773">
    <property type="entry name" value="addB_Gpos"/>
    <property type="match status" value="1"/>
</dbReference>
<gene>
    <name evidence="14 17" type="primary">addB</name>
    <name evidence="17" type="ORF">CLPU_3c01880</name>
</gene>
<feature type="binding site" evidence="14">
    <location>
        <position position="1086"/>
    </location>
    <ligand>
        <name>[4Fe-4S] cluster</name>
        <dbReference type="ChEBI" id="CHEBI:49883"/>
    </ligand>
</feature>
<comment type="similarity">
    <text evidence="14">Belongs to the helicase family. AddB/RexB type 1 subfamily.</text>
</comment>
<name>A0A0L0WDA2_GOTPU</name>
<dbReference type="GO" id="GO:0000724">
    <property type="term" value="P:double-strand break repair via homologous recombination"/>
    <property type="evidence" value="ECO:0007669"/>
    <property type="project" value="UniProtKB-UniRule"/>
</dbReference>
<evidence type="ECO:0000256" key="7">
    <source>
        <dbReference type="ARBA" id="ARBA00022806"/>
    </source>
</evidence>
<dbReference type="Gene3D" id="3.90.320.10">
    <property type="match status" value="1"/>
</dbReference>
<keyword evidence="6 14" id="KW-0378">Hydrolase</keyword>
<keyword evidence="4 14" id="KW-0547">Nucleotide-binding</keyword>
<keyword evidence="3 14" id="KW-0479">Metal-binding</keyword>
<reference evidence="18" key="1">
    <citation type="submission" date="2015-07" db="EMBL/GenBank/DDBJ databases">
        <title>Draft genome sequence of the purine-degrading Gottschalkia purinilyticum DSM 1384 (formerly Clostridium purinilyticum).</title>
        <authorList>
            <person name="Poehlein A."/>
            <person name="Schiel-Bengelsdorf B."/>
            <person name="Bengelsdorf F.R."/>
            <person name="Daniel R."/>
            <person name="Duerre P."/>
        </authorList>
    </citation>
    <scope>NUCLEOTIDE SEQUENCE [LARGE SCALE GENOMIC DNA]</scope>
    <source>
        <strain evidence="18">DSM 1384</strain>
    </source>
</reference>
<dbReference type="PANTHER" id="PTHR30591:SF1">
    <property type="entry name" value="RECBCD ENZYME SUBUNIT RECC"/>
    <property type="match status" value="1"/>
</dbReference>
<evidence type="ECO:0000313" key="17">
    <source>
        <dbReference type="EMBL" id="KNF09410.1"/>
    </source>
</evidence>
<dbReference type="Gene3D" id="6.10.140.1030">
    <property type="match status" value="1"/>
</dbReference>
<comment type="cofactor">
    <cofactor evidence="14">
        <name>[4Fe-4S] cluster</name>
        <dbReference type="ChEBI" id="CHEBI:49883"/>
    </cofactor>
    <text evidence="14">Binds 1 [4Fe-4S] cluster.</text>
</comment>
<dbReference type="PATRIC" id="fig|1503.3.peg.2054"/>
<feature type="binding site" evidence="14">
    <location>
        <position position="1083"/>
    </location>
    <ligand>
        <name>[4Fe-4S] cluster</name>
        <dbReference type="ChEBI" id="CHEBI:49883"/>
    </ligand>
</feature>
<keyword evidence="8 14" id="KW-0269">Exonuclease</keyword>
<organism evidence="17 18">
    <name type="scientific">Gottschalkia purinilytica</name>
    <name type="common">Clostridium purinilyticum</name>
    <dbReference type="NCBI Taxonomy" id="1503"/>
    <lineage>
        <taxon>Bacteria</taxon>
        <taxon>Bacillati</taxon>
        <taxon>Bacillota</taxon>
        <taxon>Tissierellia</taxon>
        <taxon>Tissierellales</taxon>
        <taxon>Gottschalkiaceae</taxon>
        <taxon>Gottschalkia</taxon>
    </lineage>
</organism>
<dbReference type="GO" id="GO:0046872">
    <property type="term" value="F:metal ion binding"/>
    <property type="evidence" value="ECO:0007669"/>
    <property type="project" value="UniProtKB-KW"/>
</dbReference>
<dbReference type="GO" id="GO:0008409">
    <property type="term" value="F:5'-3' exonuclease activity"/>
    <property type="evidence" value="ECO:0007669"/>
    <property type="project" value="UniProtKB-UniRule"/>
</dbReference>
<comment type="subunit">
    <text evidence="14">Heterodimer of AddA and AddB.</text>
</comment>
<protein>
    <recommendedName>
        <fullName evidence="14">ATP-dependent helicase/deoxyribonuclease subunit B</fullName>
        <ecNumber evidence="14">3.1.-.-</ecNumber>
    </recommendedName>
    <alternativeName>
        <fullName evidence="14">ATP-dependent helicase/nuclease subunit AddB</fullName>
    </alternativeName>
</protein>
<dbReference type="GO" id="GO:0051539">
    <property type="term" value="F:4 iron, 4 sulfur cluster binding"/>
    <property type="evidence" value="ECO:0007669"/>
    <property type="project" value="UniProtKB-KW"/>
</dbReference>
<keyword evidence="13 14" id="KW-0234">DNA repair</keyword>
<dbReference type="Pfam" id="PF12705">
    <property type="entry name" value="PDDEXK_1"/>
    <property type="match status" value="1"/>
</dbReference>
<dbReference type="Pfam" id="PF21445">
    <property type="entry name" value="ADDB_N"/>
    <property type="match status" value="1"/>
</dbReference>
<dbReference type="STRING" id="1503.CLPU_3c01880"/>
<sequence length="1122" mass="130786">MKLRYILGRSGVGKTHRVLQEIKYRLEENDTNKLILLVPEQFTLQAEADLISKMNLDGIMRVEVLSFQRLGYKVLNEVGGIKKSTINELGKIMILRKLFEENSGNLSVFKKGFNQEGFLKNFCSLISEFKRNSVSIEILQGRIDSFERDNMLKKKLQDITLIYEKFNEYLDGRYTDEDDKLNLVIEKLEISKYFEDAEIWIDGFGTFSSQEYKILEKLFLKARKVNISLTLDVNDKSKDYDLFEPTLDTYRRIRKLASENNIEETKTVVEKDYNGKSDELIHLESEFFSYPYKRYKKEVEHLRIFSGLNQYTEIENVAIDIISLVRDKEYRWRDISVVCNSLDMYSPTIKRVFSEYGIPHFLDEKRSIMSNCIIKFLVSSLEVVSRNFRYEDIFKCVKTGLSDLTKEEYEKLENYVLEYGIKGNTWLEEFKYGDEKEEINEIKNKFIAPFVNLKNKLKSKNKIIDLTRYVFEFLTEMNIENKINDLIETQKLKGNLEYVNENTQIWNTIMEVFDQLVEILKDSNISLKEYIKILESGLNNYEIGIIPPTMDQVLIGNLERSRSQDIKALFVVGVNDGILPSGFSDGGIILDDEKVIMKESGIEIYSDNQTKVKEERFSIYSAFTKPSKYLYISYALGDLEGRALRPSTLIDRFKKIYNIKIESDVVKTSENNLKLISRPNPTFKYLAENIRENLDGNPIDDIWWDVYNWYYNNKDWNEKRKLVIDGLFHSNQEENIGEYSNSLYDLPFRSSISRLEAFANCPFSHFINYGLKPKERKEYSLKMPDVGTLFHNSIEEFSKELTLENLNWSEIDKAKSDELVEKVLDKMIDDFQNGVLLSTNRYKYLVNKLKRVSKRALWVLTEHLKNGEFIPLQHELIFGESKESKIPPIIITLPNGEEIKLEGRIDRVDMLNGEDGSFIKVIDYKSGNKRFSLSDVYYGLQIQLIVYMDAVLSNKDKLVKNEVYPAGAFYFKIDDPMVQTDEDNIQNIEDEIHRKLKMDGLVLKDINVIKALDSTIDAGVTSKIIPVSLKKDGEPSKSSSVFEKEDLDNLINHVKNLIGEIATQILKGKIKIEPCKNGDKISCEYCQFDSICQFDTSFEDNEYKLIKKLKNEEVLEKIKEKR</sequence>
<comment type="function">
    <text evidence="14">The heterodimer acts as both an ATP-dependent DNA helicase and an ATP-dependent, dual-direction single-stranded exonuclease. Recognizes the chi site generating a DNA molecule suitable for the initiation of homologous recombination. The AddB subunit has 5' -&gt; 3' nuclease activity but not helicase activity.</text>
</comment>
<evidence type="ECO:0000313" key="18">
    <source>
        <dbReference type="Proteomes" id="UP000037267"/>
    </source>
</evidence>
<dbReference type="GO" id="GO:0003690">
    <property type="term" value="F:double-stranded DNA binding"/>
    <property type="evidence" value="ECO:0007669"/>
    <property type="project" value="UniProtKB-UniRule"/>
</dbReference>
<dbReference type="HAMAP" id="MF_01452">
    <property type="entry name" value="AddB_type1"/>
    <property type="match status" value="1"/>
</dbReference>
<feature type="binding site" evidence="14">
    <location>
        <position position="761"/>
    </location>
    <ligand>
        <name>[4Fe-4S] cluster</name>
        <dbReference type="ChEBI" id="CHEBI:49883"/>
    </ligand>
</feature>
<evidence type="ECO:0000256" key="14">
    <source>
        <dbReference type="HAMAP-Rule" id="MF_01452"/>
    </source>
</evidence>
<dbReference type="OrthoDB" id="9758506at2"/>
<comment type="miscellaneous">
    <text evidence="14">Despite having conserved helicase domains, this subunit does not have helicase activity.</text>
</comment>
<evidence type="ECO:0000259" key="16">
    <source>
        <dbReference type="Pfam" id="PF21445"/>
    </source>
</evidence>
<dbReference type="SUPFAM" id="SSF52540">
    <property type="entry name" value="P-loop containing nucleoside triphosphate hydrolases"/>
    <property type="match status" value="1"/>
</dbReference>
<dbReference type="InterPro" id="IPR027417">
    <property type="entry name" value="P-loop_NTPase"/>
</dbReference>
<evidence type="ECO:0000256" key="5">
    <source>
        <dbReference type="ARBA" id="ARBA00022763"/>
    </source>
</evidence>
<feature type="domain" description="ATP-dependent helicase/deoxyribonuclease subunit B N-terminal" evidence="16">
    <location>
        <begin position="5"/>
        <end position="284"/>
    </location>
</feature>
<evidence type="ECO:0000256" key="13">
    <source>
        <dbReference type="ARBA" id="ARBA00023204"/>
    </source>
</evidence>
<dbReference type="RefSeq" id="WP_050354397.1">
    <property type="nucleotide sequence ID" value="NZ_LGSS01000003.1"/>
</dbReference>
<keyword evidence="10 14" id="KW-0408">Iron</keyword>
<keyword evidence="9 14" id="KW-0067">ATP-binding</keyword>
<comment type="cofactor">
    <cofactor evidence="14">
        <name>Mg(2+)</name>
        <dbReference type="ChEBI" id="CHEBI:18420"/>
    </cofactor>
</comment>
<evidence type="ECO:0000256" key="2">
    <source>
        <dbReference type="ARBA" id="ARBA00022722"/>
    </source>
</evidence>
<dbReference type="EC" id="3.1.-.-" evidence="14"/>
<dbReference type="AlphaFoldDB" id="A0A0L0WDA2"/>
<evidence type="ECO:0000256" key="10">
    <source>
        <dbReference type="ARBA" id="ARBA00023004"/>
    </source>
</evidence>
<dbReference type="EMBL" id="LGSS01000003">
    <property type="protein sequence ID" value="KNF09410.1"/>
    <property type="molecule type" value="Genomic_DNA"/>
</dbReference>
<dbReference type="Proteomes" id="UP000037267">
    <property type="component" value="Unassembled WGS sequence"/>
</dbReference>
<dbReference type="GO" id="GO:0004386">
    <property type="term" value="F:helicase activity"/>
    <property type="evidence" value="ECO:0007669"/>
    <property type="project" value="UniProtKB-KW"/>
</dbReference>
<evidence type="ECO:0000259" key="15">
    <source>
        <dbReference type="Pfam" id="PF12705"/>
    </source>
</evidence>
<keyword evidence="12 14" id="KW-0238">DNA-binding</keyword>
<keyword evidence="7 14" id="KW-0347">Helicase</keyword>
<dbReference type="Gene3D" id="3.40.50.300">
    <property type="entry name" value="P-loop containing nucleotide triphosphate hydrolases"/>
    <property type="match status" value="4"/>
</dbReference>
<evidence type="ECO:0000256" key="3">
    <source>
        <dbReference type="ARBA" id="ARBA00022723"/>
    </source>
</evidence>
<dbReference type="GO" id="GO:0005524">
    <property type="term" value="F:ATP binding"/>
    <property type="evidence" value="ECO:0007669"/>
    <property type="project" value="UniProtKB-UniRule"/>
</dbReference>
<proteinExistence type="inferred from homology"/>
<dbReference type="PANTHER" id="PTHR30591">
    <property type="entry name" value="RECBCD ENZYME SUBUNIT RECC"/>
    <property type="match status" value="1"/>
</dbReference>
<dbReference type="InterPro" id="IPR049035">
    <property type="entry name" value="ADDB_N"/>
</dbReference>
<dbReference type="InterPro" id="IPR038726">
    <property type="entry name" value="PDDEXK_AddAB-type"/>
</dbReference>
<dbReference type="InterPro" id="IPR014140">
    <property type="entry name" value="DNA_helicase_suAddB"/>
</dbReference>
<keyword evidence="18" id="KW-1185">Reference proteome</keyword>
<feature type="binding site" evidence="14">
    <location>
        <position position="1092"/>
    </location>
    <ligand>
        <name>[4Fe-4S] cluster</name>
        <dbReference type="ChEBI" id="CHEBI:49883"/>
    </ligand>
</feature>
<evidence type="ECO:0000256" key="8">
    <source>
        <dbReference type="ARBA" id="ARBA00022839"/>
    </source>
</evidence>
<keyword evidence="1 14" id="KW-0004">4Fe-4S</keyword>
<evidence type="ECO:0000256" key="4">
    <source>
        <dbReference type="ARBA" id="ARBA00022741"/>
    </source>
</evidence>
<evidence type="ECO:0000256" key="12">
    <source>
        <dbReference type="ARBA" id="ARBA00023125"/>
    </source>
</evidence>
<keyword evidence="11 14" id="KW-0411">Iron-sulfur</keyword>
<evidence type="ECO:0000256" key="1">
    <source>
        <dbReference type="ARBA" id="ARBA00022485"/>
    </source>
</evidence>
<dbReference type="InterPro" id="IPR011604">
    <property type="entry name" value="PDDEXK-like_dom_sf"/>
</dbReference>
<feature type="domain" description="PD-(D/E)XK endonuclease-like" evidence="15">
    <location>
        <begin position="750"/>
        <end position="1093"/>
    </location>
</feature>
<evidence type="ECO:0000256" key="6">
    <source>
        <dbReference type="ARBA" id="ARBA00022801"/>
    </source>
</evidence>
<comment type="caution">
    <text evidence="17">The sequence shown here is derived from an EMBL/GenBank/DDBJ whole genome shotgun (WGS) entry which is preliminary data.</text>
</comment>
<keyword evidence="5 14" id="KW-0227">DNA damage</keyword>